<dbReference type="AlphaFoldDB" id="A0A898IPP1"/>
<dbReference type="InterPro" id="IPR054131">
    <property type="entry name" value="Toxin_cobra-type"/>
</dbReference>
<feature type="chain" id="PRO_5032787984" evidence="4">
    <location>
        <begin position="22"/>
        <end position="81"/>
    </location>
</feature>
<dbReference type="SUPFAM" id="SSF57302">
    <property type="entry name" value="Snake toxin-like"/>
    <property type="match status" value="1"/>
</dbReference>
<dbReference type="GO" id="GO:0005576">
    <property type="term" value="C:extracellular region"/>
    <property type="evidence" value="ECO:0007669"/>
    <property type="project" value="UniProtKB-SubCell"/>
</dbReference>
<evidence type="ECO:0000256" key="3">
    <source>
        <dbReference type="ARBA" id="ARBA00023157"/>
    </source>
</evidence>
<dbReference type="GO" id="GO:0090729">
    <property type="term" value="F:toxin activity"/>
    <property type="evidence" value="ECO:0007669"/>
    <property type="project" value="InterPro"/>
</dbReference>
<comment type="subcellular location">
    <subcellularLocation>
        <location evidence="1">Secreted</location>
    </subcellularLocation>
</comment>
<proteinExistence type="evidence at transcript level"/>
<dbReference type="InterPro" id="IPR045860">
    <property type="entry name" value="Snake_toxin-like_sf"/>
</dbReference>
<feature type="signal peptide" evidence="4">
    <location>
        <begin position="1"/>
        <end position="21"/>
    </location>
</feature>
<dbReference type="Gene3D" id="2.10.60.10">
    <property type="entry name" value="CD59"/>
    <property type="match status" value="1"/>
</dbReference>
<name>A0A898IPP1_CALBG</name>
<protein>
    <submittedName>
        <fullName evidence="5">Three-finger toxin</fullName>
    </submittedName>
</protein>
<evidence type="ECO:0000256" key="1">
    <source>
        <dbReference type="ARBA" id="ARBA00004613"/>
    </source>
</evidence>
<dbReference type="EMBL" id="MW575070">
    <property type="protein sequence ID" value="QSI83974.1"/>
    <property type="molecule type" value="mRNA"/>
</dbReference>
<evidence type="ECO:0000256" key="4">
    <source>
        <dbReference type="SAM" id="SignalP"/>
    </source>
</evidence>
<keyword evidence="2" id="KW-0964">Secreted</keyword>
<dbReference type="Pfam" id="PF21947">
    <property type="entry name" value="Toxin_cobra-type"/>
    <property type="match status" value="1"/>
</dbReference>
<dbReference type="CDD" id="cd00206">
    <property type="entry name" value="TFP_snake_toxin"/>
    <property type="match status" value="1"/>
</dbReference>
<evidence type="ECO:0000313" key="5">
    <source>
        <dbReference type="EMBL" id="QSI83974.1"/>
    </source>
</evidence>
<organism evidence="5">
    <name type="scientific">Calliophis bivirgatus</name>
    <name type="common">Blue Malaysian coral snake</name>
    <name type="synonym">Maticora bivirgata</name>
    <dbReference type="NCBI Taxonomy" id="8633"/>
    <lineage>
        <taxon>Eukaryota</taxon>
        <taxon>Metazoa</taxon>
        <taxon>Chordata</taxon>
        <taxon>Craniata</taxon>
        <taxon>Vertebrata</taxon>
        <taxon>Euteleostomi</taxon>
        <taxon>Lepidosauria</taxon>
        <taxon>Squamata</taxon>
        <taxon>Bifurcata</taxon>
        <taxon>Unidentata</taxon>
        <taxon>Episquamata</taxon>
        <taxon>Toxicofera</taxon>
        <taxon>Serpentes</taxon>
        <taxon>Colubroidea</taxon>
        <taxon>Elapidae</taxon>
        <taxon>Elapinae</taxon>
        <taxon>Calliophis</taxon>
    </lineage>
</organism>
<keyword evidence="4" id="KW-0732">Signal</keyword>
<evidence type="ECO:0000256" key="2">
    <source>
        <dbReference type="ARBA" id="ARBA00022525"/>
    </source>
</evidence>
<sequence>MKTVLLTFVVVTIVTLDLGYTLQCYHPSLFKKYETCAEGKNFCYSRVDMITPRGAWMEYGCTATCTLKRIRVCCKTDKCNG</sequence>
<reference evidence="5" key="1">
    <citation type="journal article" name="Toxins">
        <title>Electric Blue: Molecular Evolution of Three-Finger Toxins in the Long-Glanded Coral Snake Species Calliophis bivirgatus.</title>
        <authorList>
            <person name="Dashevsky D."/>
            <person name="Rokyta D."/>
            <person name="Frank N."/>
            <person name="Nouwens A."/>
            <person name="Fry B.G."/>
        </authorList>
    </citation>
    <scope>NUCLEOTIDE SEQUENCE</scope>
    <source>
        <tissue evidence="5">Venom gland</tissue>
    </source>
</reference>
<keyword evidence="3" id="KW-1015">Disulfide bond</keyword>
<accession>A0A898IPP1</accession>
<dbReference type="InterPro" id="IPR003571">
    <property type="entry name" value="Snake_3FTx"/>
</dbReference>